<dbReference type="InterPro" id="IPR009898">
    <property type="entry name" value="DUF1440"/>
</dbReference>
<protein>
    <submittedName>
        <fullName evidence="2">DUF1440 domain-containing protein</fullName>
    </submittedName>
</protein>
<sequence length="173" mass="18967">MNCCTKNLIKGVAVGILASWVKSIVEPPLQDLGEKHFPPTPKELQLKGADVKHQPENMPPAILAKKIYSAVTNEELQNQEAVKSMKFIHYALGAVIGVAYVTLVNSNKRLKVEEGITAGAVVWAATHGSTVPALGLQGKLKDMPKSWWVWEFGSHLVFGVALEQSRKLLNKLF</sequence>
<feature type="transmembrane region" description="Helical" evidence="1">
    <location>
        <begin position="87"/>
        <end position="104"/>
    </location>
</feature>
<dbReference type="RefSeq" id="WP_146292225.1">
    <property type="nucleotide sequence ID" value="NZ_SELH01000017.1"/>
</dbReference>
<evidence type="ECO:0000313" key="2">
    <source>
        <dbReference type="EMBL" id="TWP28646.1"/>
    </source>
</evidence>
<gene>
    <name evidence="2" type="ORF">ETU09_04830</name>
</gene>
<comment type="caution">
    <text evidence="2">The sequence shown here is derived from an EMBL/GenBank/DDBJ whole genome shotgun (WGS) entry which is preliminary data.</text>
</comment>
<proteinExistence type="predicted"/>
<evidence type="ECO:0000256" key="1">
    <source>
        <dbReference type="SAM" id="Phobius"/>
    </source>
</evidence>
<dbReference type="AlphaFoldDB" id="A0A563DEI6"/>
<feature type="transmembrane region" description="Helical" evidence="1">
    <location>
        <begin position="116"/>
        <end position="136"/>
    </location>
</feature>
<accession>A0A563DEI6</accession>
<dbReference type="Pfam" id="PF07274">
    <property type="entry name" value="DUF1440"/>
    <property type="match status" value="1"/>
</dbReference>
<evidence type="ECO:0000313" key="3">
    <source>
        <dbReference type="Proteomes" id="UP000319499"/>
    </source>
</evidence>
<dbReference type="EMBL" id="SELH01000017">
    <property type="protein sequence ID" value="TWP28646.1"/>
    <property type="molecule type" value="Genomic_DNA"/>
</dbReference>
<keyword evidence="1" id="KW-0812">Transmembrane</keyword>
<keyword evidence="3" id="KW-1185">Reference proteome</keyword>
<keyword evidence="1" id="KW-0472">Membrane</keyword>
<organism evidence="2 3">
    <name type="scientific">Apibacter muscae</name>
    <dbReference type="NCBI Taxonomy" id="2509004"/>
    <lineage>
        <taxon>Bacteria</taxon>
        <taxon>Pseudomonadati</taxon>
        <taxon>Bacteroidota</taxon>
        <taxon>Flavobacteriia</taxon>
        <taxon>Flavobacteriales</taxon>
        <taxon>Weeksellaceae</taxon>
        <taxon>Apibacter</taxon>
    </lineage>
</organism>
<reference evidence="2 3" key="1">
    <citation type="submission" date="2019-02" db="EMBL/GenBank/DDBJ databases">
        <title>Apibacter muscae sp. nov.: a novel member of the house fly microbiota.</title>
        <authorList>
            <person name="Park R."/>
        </authorList>
    </citation>
    <scope>NUCLEOTIDE SEQUENCE [LARGE SCALE GENOMIC DNA]</scope>
    <source>
        <strain evidence="2 3">AL1</strain>
    </source>
</reference>
<keyword evidence="1" id="KW-1133">Transmembrane helix</keyword>
<name>A0A563DEI6_9FLAO</name>
<dbReference type="Proteomes" id="UP000319499">
    <property type="component" value="Unassembled WGS sequence"/>
</dbReference>
<dbReference type="OrthoDB" id="1253601at2"/>